<keyword evidence="3" id="KW-0804">Transcription</keyword>
<proteinExistence type="predicted"/>
<keyword evidence="1" id="KW-0805">Transcription regulation</keyword>
<feature type="compositionally biased region" description="Low complexity" evidence="6">
    <location>
        <begin position="251"/>
        <end position="277"/>
    </location>
</feature>
<feature type="compositionally biased region" description="Low complexity" evidence="6">
    <location>
        <begin position="288"/>
        <end position="304"/>
    </location>
</feature>
<dbReference type="AlphaFoldDB" id="A0A0K2T698"/>
<reference evidence="8" key="1">
    <citation type="submission" date="2014-05" db="EMBL/GenBank/DDBJ databases">
        <authorList>
            <person name="Chronopoulou M."/>
        </authorList>
    </citation>
    <scope>NUCLEOTIDE SEQUENCE</scope>
    <source>
        <tissue evidence="8">Whole organism</tissue>
    </source>
</reference>
<organism evidence="8">
    <name type="scientific">Lepeophtheirus salmonis</name>
    <name type="common">Salmon louse</name>
    <name type="synonym">Caligus salmonis</name>
    <dbReference type="NCBI Taxonomy" id="72036"/>
    <lineage>
        <taxon>Eukaryota</taxon>
        <taxon>Metazoa</taxon>
        <taxon>Ecdysozoa</taxon>
        <taxon>Arthropoda</taxon>
        <taxon>Crustacea</taxon>
        <taxon>Multicrustacea</taxon>
        <taxon>Hexanauplia</taxon>
        <taxon>Copepoda</taxon>
        <taxon>Siphonostomatoida</taxon>
        <taxon>Caligidae</taxon>
        <taxon>Lepeophtheirus</taxon>
    </lineage>
</organism>
<feature type="compositionally biased region" description="Low complexity" evidence="6">
    <location>
        <begin position="364"/>
        <end position="378"/>
    </location>
</feature>
<dbReference type="SUPFAM" id="SSF47095">
    <property type="entry name" value="HMG-box"/>
    <property type="match status" value="1"/>
</dbReference>
<evidence type="ECO:0000256" key="6">
    <source>
        <dbReference type="SAM" id="MobiDB-lite"/>
    </source>
</evidence>
<evidence type="ECO:0000256" key="3">
    <source>
        <dbReference type="ARBA" id="ARBA00023163"/>
    </source>
</evidence>
<evidence type="ECO:0000313" key="8">
    <source>
        <dbReference type="EMBL" id="CDW21553.1"/>
    </source>
</evidence>
<evidence type="ECO:0000256" key="4">
    <source>
        <dbReference type="ARBA" id="ARBA00023242"/>
    </source>
</evidence>
<dbReference type="GO" id="GO:0000981">
    <property type="term" value="F:DNA-binding transcription factor activity, RNA polymerase II-specific"/>
    <property type="evidence" value="ECO:0007669"/>
    <property type="project" value="TreeGrafter"/>
</dbReference>
<feature type="domain" description="HMG box" evidence="7">
    <location>
        <begin position="402"/>
        <end position="470"/>
    </location>
</feature>
<keyword evidence="2 5" id="KW-0238">DNA-binding</keyword>
<feature type="region of interest" description="Disordered" evidence="6">
    <location>
        <begin position="243"/>
        <end position="379"/>
    </location>
</feature>
<dbReference type="FunFam" id="1.10.30.10:FF:000003">
    <property type="entry name" value="Putative transcription factor SOX-6"/>
    <property type="match status" value="1"/>
</dbReference>
<dbReference type="GO" id="GO:0000978">
    <property type="term" value="F:RNA polymerase II cis-regulatory region sequence-specific DNA binding"/>
    <property type="evidence" value="ECO:0007669"/>
    <property type="project" value="TreeGrafter"/>
</dbReference>
<evidence type="ECO:0000256" key="5">
    <source>
        <dbReference type="PROSITE-ProRule" id="PRU00267"/>
    </source>
</evidence>
<dbReference type="CDD" id="cd22042">
    <property type="entry name" value="HMG-box_EGL13-like"/>
    <property type="match status" value="1"/>
</dbReference>
<feature type="compositionally biased region" description="Low complexity" evidence="6">
    <location>
        <begin position="114"/>
        <end position="139"/>
    </location>
</feature>
<dbReference type="PROSITE" id="PS50118">
    <property type="entry name" value="HMG_BOX_2"/>
    <property type="match status" value="1"/>
</dbReference>
<evidence type="ECO:0000259" key="7">
    <source>
        <dbReference type="PROSITE" id="PS50118"/>
    </source>
</evidence>
<evidence type="ECO:0000256" key="2">
    <source>
        <dbReference type="ARBA" id="ARBA00023125"/>
    </source>
</evidence>
<accession>A0A0K2T698</accession>
<dbReference type="EMBL" id="HACA01004192">
    <property type="protein sequence ID" value="CDW21553.1"/>
    <property type="molecule type" value="Transcribed_RNA"/>
</dbReference>
<feature type="compositionally biased region" description="Acidic residues" evidence="6">
    <location>
        <begin position="526"/>
        <end position="540"/>
    </location>
</feature>
<dbReference type="InterPro" id="IPR009071">
    <property type="entry name" value="HMG_box_dom"/>
</dbReference>
<feature type="region of interest" description="Disordered" evidence="6">
    <location>
        <begin position="77"/>
        <end position="164"/>
    </location>
</feature>
<feature type="region of interest" description="Disordered" evidence="6">
    <location>
        <begin position="1"/>
        <end position="26"/>
    </location>
</feature>
<dbReference type="PANTHER" id="PTHR45789">
    <property type="entry name" value="FI18025P1"/>
    <property type="match status" value="1"/>
</dbReference>
<keyword evidence="4 5" id="KW-0539">Nucleus</keyword>
<name>A0A0K2T698_LEPSM</name>
<feature type="compositionally biased region" description="Low complexity" evidence="6">
    <location>
        <begin position="340"/>
        <end position="351"/>
    </location>
</feature>
<sequence>MSSKRKSQPTKILEASGASGPDVTDERMGHLEYLKAAAFLHHQQQQQAHHVELASAYKELLSRQRRSMEDVLKRIAKSRGGDASPPPEHQHISPLLMPQSQQPPPCTTAGPYFSSSKATNSHHNSSSNNNNYSPASAHSLSYPPILPLSTPPSNNQCSGDKDEKDKRLRDLLSHIYAAVSRQQQQQHLADENESLSTGRCSAFTNDTPLLGKFNTFDPYASHRSALEAAGFIKREISPLSNPVHLQTNSLSPSYRNHPHNNSSNHIHHSLSSPLNLSCKTGSDEHNNNSHNYNNNETSSSCTNSPLYQKLPDVVSTLPGSNPHLFPRLPSPNSPLTDYNPSHTPSSSSSSPFHPPSGFPLLKQSSSSPEDLLSDESSSNNAKMFGAKIIRQARKEKDGTPHIKRPMNAFMIWAKDERRTILKACPDMHNSNISKILGARWKAMSNTDKQKYYEEQSRLSKLHMEKYPDYRYRPRPKRTCIVDGKKLRISEYKNLMKKRRDEMRQLWCKDGNDSGSGDGFGSLPPLCDDEEDEEEELEVADEERNFDR</sequence>
<dbReference type="SMART" id="SM00398">
    <property type="entry name" value="HMG"/>
    <property type="match status" value="1"/>
</dbReference>
<protein>
    <recommendedName>
        <fullName evidence="7">HMG box domain-containing protein</fullName>
    </recommendedName>
</protein>
<dbReference type="GO" id="GO:0045165">
    <property type="term" value="P:cell fate commitment"/>
    <property type="evidence" value="ECO:0007669"/>
    <property type="project" value="TreeGrafter"/>
</dbReference>
<dbReference type="InterPro" id="IPR051356">
    <property type="entry name" value="SOX/SOX-like_TF"/>
</dbReference>
<dbReference type="Gene3D" id="1.10.30.10">
    <property type="entry name" value="High mobility group box domain"/>
    <property type="match status" value="1"/>
</dbReference>
<dbReference type="Pfam" id="PF00505">
    <property type="entry name" value="HMG_box"/>
    <property type="match status" value="1"/>
</dbReference>
<evidence type="ECO:0000256" key="1">
    <source>
        <dbReference type="ARBA" id="ARBA00023015"/>
    </source>
</evidence>
<dbReference type="GO" id="GO:0005634">
    <property type="term" value="C:nucleus"/>
    <property type="evidence" value="ECO:0007669"/>
    <property type="project" value="UniProtKB-UniRule"/>
</dbReference>
<dbReference type="PANTHER" id="PTHR45789:SF2">
    <property type="entry name" value="FI18025P1"/>
    <property type="match status" value="1"/>
</dbReference>
<feature type="DNA-binding region" description="HMG box" evidence="5">
    <location>
        <begin position="402"/>
        <end position="470"/>
    </location>
</feature>
<feature type="region of interest" description="Disordered" evidence="6">
    <location>
        <begin position="506"/>
        <end position="547"/>
    </location>
</feature>
<dbReference type="OrthoDB" id="6247875at2759"/>
<dbReference type="InterPro" id="IPR036910">
    <property type="entry name" value="HMG_box_dom_sf"/>
</dbReference>